<evidence type="ECO:0000313" key="1">
    <source>
        <dbReference type="EMBL" id="MET3654789.1"/>
    </source>
</evidence>
<evidence type="ECO:0008006" key="3">
    <source>
        <dbReference type="Google" id="ProtNLM"/>
    </source>
</evidence>
<organism evidence="1 2">
    <name type="scientific">Dyella japonica</name>
    <dbReference type="NCBI Taxonomy" id="231455"/>
    <lineage>
        <taxon>Bacteria</taxon>
        <taxon>Pseudomonadati</taxon>
        <taxon>Pseudomonadota</taxon>
        <taxon>Gammaproteobacteria</taxon>
        <taxon>Lysobacterales</taxon>
        <taxon>Rhodanobacteraceae</taxon>
        <taxon>Dyella</taxon>
    </lineage>
</organism>
<accession>A0ABV2K141</accession>
<comment type="caution">
    <text evidence="1">The sequence shown here is derived from an EMBL/GenBank/DDBJ whole genome shotgun (WGS) entry which is preliminary data.</text>
</comment>
<protein>
    <recommendedName>
        <fullName evidence="3">Zinc-ribbon domain-containing protein</fullName>
    </recommendedName>
</protein>
<name>A0ABV2K141_9GAMM</name>
<gene>
    <name evidence="1" type="ORF">ABIC75_004537</name>
</gene>
<dbReference type="EMBL" id="JBEPMU010000009">
    <property type="protein sequence ID" value="MET3654789.1"/>
    <property type="molecule type" value="Genomic_DNA"/>
</dbReference>
<reference evidence="1 2" key="1">
    <citation type="submission" date="2024-06" db="EMBL/GenBank/DDBJ databases">
        <title>Sorghum-associated microbial communities from plants grown in Nebraska, USA.</title>
        <authorList>
            <person name="Schachtman D."/>
        </authorList>
    </citation>
    <scope>NUCLEOTIDE SEQUENCE [LARGE SCALE GENOMIC DNA]</scope>
    <source>
        <strain evidence="1 2">1073</strain>
    </source>
</reference>
<dbReference type="Proteomes" id="UP001549184">
    <property type="component" value="Unassembled WGS sequence"/>
</dbReference>
<proteinExistence type="predicted"/>
<evidence type="ECO:0000313" key="2">
    <source>
        <dbReference type="Proteomes" id="UP001549184"/>
    </source>
</evidence>
<sequence length="355" mass="39642">MERDGTINGVNTGSSREPAFLERSGLGALRELRVTAQRLGFTLVTPAWKGAAARYRFRCAQGHELSRGVGPVRRGTLACIECAWLARKAQLLGQLHRRGITCDETTLHGLTQRHRFVCAHGHAWTTRLNVLRSGSGCPVCARCRESARRTLSDGLERLRQAAAAHGGRCLDTTYCGGRADYAWVCAAGHRWRARGHRVLQGAWCRRCANHQRGLARRDVYGLERLQAAAAAHGGRCLADTYQGVNVKYRFQCANDHTWHTLGALVVAGVWCRRCAGRRHALTIETMQVAAAHHGGHCLSDTYVNTATKLTWQCQRGHVWQAVPSNILYQKTWCPNCARLRMTKHPLRRQRYDVHG</sequence>
<keyword evidence="2" id="KW-1185">Reference proteome</keyword>